<sequence length="239" mass="25492">MSGPHVISGGANGIGLLTAQRLLAAGESVVIIDRDELPAELVDQPNVTFFQQDVCDLVAMAELGVEIRDRWPQCTSVIASAGINYVGPFAELPFLQWNEVLTTNVVGALHLIHEVLPSLLGTAEAGERADVITIGSIADQSYFHDAAVYGVASAALKTFAAQLRIELRERGVRVSNIAPGYIRSTFAERLEGLAHEYDWLGEGLLTSDDVADVIGFVLNQPVGVALGDLDVVATKQGWA</sequence>
<organism evidence="4 5">
    <name type="scientific">Brevibacterium casei</name>
    <dbReference type="NCBI Taxonomy" id="33889"/>
    <lineage>
        <taxon>Bacteria</taxon>
        <taxon>Bacillati</taxon>
        <taxon>Actinomycetota</taxon>
        <taxon>Actinomycetes</taxon>
        <taxon>Micrococcales</taxon>
        <taxon>Brevibacteriaceae</taxon>
        <taxon>Brevibacterium</taxon>
    </lineage>
</organism>
<reference evidence="4 5" key="1">
    <citation type="submission" date="2020-12" db="EMBL/GenBank/DDBJ databases">
        <title>FDA dAtabase for Regulatory Grade micrObial Sequences (FDA-ARGOS): Supporting development and validation of Infectious Disease Dx tests.</title>
        <authorList>
            <person name="Sproer C."/>
            <person name="Gronow S."/>
            <person name="Severitt S."/>
            <person name="Schroder I."/>
            <person name="Tallon L."/>
            <person name="Sadzewicz L."/>
            <person name="Zhao X."/>
            <person name="Boylan J."/>
            <person name="Ott S."/>
            <person name="Bowen H."/>
            <person name="Vavikolanu K."/>
            <person name="Mehta A."/>
            <person name="Aluvathingal J."/>
            <person name="Nadendla S."/>
            <person name="Lowell S."/>
            <person name="Myers T."/>
            <person name="Yan Y."/>
            <person name="Sichtig H."/>
        </authorList>
    </citation>
    <scope>NUCLEOTIDE SEQUENCE [LARGE SCALE GENOMIC DNA]</scope>
    <source>
        <strain evidence="4 5">FDAARGOS_990</strain>
    </source>
</reference>
<dbReference type="GO" id="GO:0008667">
    <property type="term" value="F:2,3-dihydro-2,3-dihydroxybenzoate dehydrogenase activity"/>
    <property type="evidence" value="ECO:0007669"/>
    <property type="project" value="InterPro"/>
</dbReference>
<evidence type="ECO:0000313" key="5">
    <source>
        <dbReference type="Proteomes" id="UP000595374"/>
    </source>
</evidence>
<name>A0A7T4A1B5_9MICO</name>
<dbReference type="GO" id="GO:0016020">
    <property type="term" value="C:membrane"/>
    <property type="evidence" value="ECO:0007669"/>
    <property type="project" value="TreeGrafter"/>
</dbReference>
<dbReference type="EMBL" id="CP065989">
    <property type="protein sequence ID" value="QQB15489.1"/>
    <property type="molecule type" value="Genomic_DNA"/>
</dbReference>
<evidence type="ECO:0000256" key="2">
    <source>
        <dbReference type="ARBA" id="ARBA00023002"/>
    </source>
</evidence>
<dbReference type="PANTHER" id="PTHR44196">
    <property type="entry name" value="DEHYDROGENASE/REDUCTASE SDR FAMILY MEMBER 7B"/>
    <property type="match status" value="1"/>
</dbReference>
<comment type="similarity">
    <text evidence="1">Belongs to the short-chain dehydrogenases/reductases (SDR) family.</text>
</comment>
<feature type="domain" description="Ketoreductase" evidence="3">
    <location>
        <begin position="3"/>
        <end position="185"/>
    </location>
</feature>
<evidence type="ECO:0000259" key="3">
    <source>
        <dbReference type="SMART" id="SM00822"/>
    </source>
</evidence>
<dbReference type="InterPro" id="IPR003560">
    <property type="entry name" value="DHB_DH"/>
</dbReference>
<dbReference type="InterPro" id="IPR057326">
    <property type="entry name" value="KR_dom"/>
</dbReference>
<evidence type="ECO:0000313" key="4">
    <source>
        <dbReference type="EMBL" id="QQB15489.1"/>
    </source>
</evidence>
<gene>
    <name evidence="4" type="ORF">I6H47_06000</name>
</gene>
<dbReference type="PANTHER" id="PTHR44196:SF1">
    <property type="entry name" value="DEHYDROGENASE_REDUCTASE SDR FAMILY MEMBER 7B"/>
    <property type="match status" value="1"/>
</dbReference>
<dbReference type="PRINTS" id="PR01397">
    <property type="entry name" value="DHBDHDRGNASE"/>
</dbReference>
<dbReference type="Gene3D" id="3.40.50.720">
    <property type="entry name" value="NAD(P)-binding Rossmann-like Domain"/>
    <property type="match status" value="1"/>
</dbReference>
<dbReference type="GO" id="GO:0019290">
    <property type="term" value="P:siderophore biosynthetic process"/>
    <property type="evidence" value="ECO:0007669"/>
    <property type="project" value="InterPro"/>
</dbReference>
<dbReference type="InterPro" id="IPR002347">
    <property type="entry name" value="SDR_fam"/>
</dbReference>
<dbReference type="InterPro" id="IPR036291">
    <property type="entry name" value="NAD(P)-bd_dom_sf"/>
</dbReference>
<protein>
    <submittedName>
        <fullName evidence="4">SDR family NAD(P)-dependent oxidoreductase</fullName>
    </submittedName>
</protein>
<accession>A0A7T4A1B5</accession>
<dbReference type="RefSeq" id="WP_198500474.1">
    <property type="nucleotide sequence ID" value="NZ_CP065989.1"/>
</dbReference>
<dbReference type="AlphaFoldDB" id="A0A7T4A1B5"/>
<evidence type="ECO:0000256" key="1">
    <source>
        <dbReference type="ARBA" id="ARBA00006484"/>
    </source>
</evidence>
<dbReference type="CDD" id="cd05233">
    <property type="entry name" value="SDR_c"/>
    <property type="match status" value="1"/>
</dbReference>
<dbReference type="SUPFAM" id="SSF51735">
    <property type="entry name" value="NAD(P)-binding Rossmann-fold domains"/>
    <property type="match status" value="1"/>
</dbReference>
<dbReference type="Proteomes" id="UP000595374">
    <property type="component" value="Chromosome"/>
</dbReference>
<proteinExistence type="inferred from homology"/>
<dbReference type="Pfam" id="PF00106">
    <property type="entry name" value="adh_short"/>
    <property type="match status" value="1"/>
</dbReference>
<keyword evidence="2" id="KW-0560">Oxidoreductase</keyword>
<dbReference type="SMART" id="SM00822">
    <property type="entry name" value="PKS_KR"/>
    <property type="match status" value="1"/>
</dbReference>